<feature type="binding site" evidence="11">
    <location>
        <position position="549"/>
    </location>
    <ligand>
        <name>Ca(2+)</name>
        <dbReference type="ChEBI" id="CHEBI:29108"/>
    </ligand>
</feature>
<evidence type="ECO:0000256" key="6">
    <source>
        <dbReference type="ARBA" id="ARBA00022723"/>
    </source>
</evidence>
<dbReference type="Pfam" id="PF09286">
    <property type="entry name" value="Pro-kuma_activ"/>
    <property type="match status" value="1"/>
</dbReference>
<dbReference type="PANTHER" id="PTHR14218:SF15">
    <property type="entry name" value="TRIPEPTIDYL-PEPTIDASE 1"/>
    <property type="match status" value="1"/>
</dbReference>
<dbReference type="SUPFAM" id="SSF54897">
    <property type="entry name" value="Protease propeptides/inhibitors"/>
    <property type="match status" value="1"/>
</dbReference>
<dbReference type="GO" id="GO:0006508">
    <property type="term" value="P:proteolysis"/>
    <property type="evidence" value="ECO:0007669"/>
    <property type="project" value="UniProtKB-KW"/>
</dbReference>
<reference evidence="14" key="1">
    <citation type="submission" date="2020-05" db="EMBL/GenBank/DDBJ databases">
        <title>Mycena genomes resolve the evolution of fungal bioluminescence.</title>
        <authorList>
            <person name="Tsai I.J."/>
        </authorList>
    </citation>
    <scope>NUCLEOTIDE SEQUENCE</scope>
    <source>
        <strain evidence="14">CCC161011</strain>
    </source>
</reference>
<evidence type="ECO:0000256" key="4">
    <source>
        <dbReference type="ARBA" id="ARBA00012462"/>
    </source>
</evidence>
<dbReference type="PROSITE" id="PS51695">
    <property type="entry name" value="SEDOLISIN"/>
    <property type="match status" value="1"/>
</dbReference>
<sequence>MLLQKPFIVLSIVTWVAAGPMVVHESRTAAPAGFVRRGVAPANSMLTLRVALFSNNVSGLEDKLMSLSTPGSSDFRQWLSMDEVKSFVQPSPETVAAFDAFASANGLKPTVISPNGDWVSVTLPVSQANKLFAAQYEIFAHPALTNTITRTLSVSLPAELVGHVDVLHPTTQFLPPRSRLVPTTPGIDLDERTPSSCNSSEPTGVITPNCLQDLYGIPTTPATEKDNVLLVTGYENQFAQNADLAQFLKLFRPDIPSTTTFAVLTTDNGTNPQGPDEAGIEADGDVELTVGIATGVPVQFLSVGGAVSDSDLSMSLVATTTFLDGVRNPPSVMTTSYGDIEVNFGTSMAIKICSGYMALGARGISVVFASGDGGVRGGHDDLSLCNVTDFRPVFPADCPFVTSVGSTQGFGPEIASNFSSGGFSNIFPAPRYQSAAIEAFVKTIPANFEGSFNKTGRGYPDVSTQGWNFDTVFAGETIVVGGTSASSPTFASIIALINDRLLAAGKSTLGFLNPFLYSSGSSGFTDITIGHNAGFTCPASSVAFDAAVGWDPLSGVGTPIFSKLLAAAMDY</sequence>
<evidence type="ECO:0000256" key="8">
    <source>
        <dbReference type="ARBA" id="ARBA00022825"/>
    </source>
</evidence>
<dbReference type="Gene3D" id="3.40.50.200">
    <property type="entry name" value="Peptidase S8/S53 domain"/>
    <property type="match status" value="1"/>
</dbReference>
<feature type="binding site" evidence="11">
    <location>
        <position position="526"/>
    </location>
    <ligand>
        <name>Ca(2+)</name>
        <dbReference type="ChEBI" id="CHEBI:29108"/>
    </ligand>
</feature>
<feature type="domain" description="Peptidase S53" evidence="13">
    <location>
        <begin position="205"/>
        <end position="571"/>
    </location>
</feature>
<gene>
    <name evidence="14" type="ORF">MVEN_02381000</name>
</gene>
<dbReference type="CDD" id="cd04056">
    <property type="entry name" value="Peptidases_S53"/>
    <property type="match status" value="1"/>
</dbReference>
<dbReference type="EC" id="3.4.14.10" evidence="4"/>
<comment type="cofactor">
    <cofactor evidence="11">
        <name>Ca(2+)</name>
        <dbReference type="ChEBI" id="CHEBI:29108"/>
    </cofactor>
    <text evidence="11">Binds 1 Ca(2+) ion per subunit.</text>
</comment>
<keyword evidence="7 11" id="KW-0378">Hydrolase</keyword>
<feature type="chain" id="PRO_5033987504" description="tripeptidyl-peptidase II" evidence="12">
    <location>
        <begin position="19"/>
        <end position="571"/>
    </location>
</feature>
<dbReference type="GO" id="GO:0005576">
    <property type="term" value="C:extracellular region"/>
    <property type="evidence" value="ECO:0007669"/>
    <property type="project" value="UniProtKB-SubCell"/>
</dbReference>
<feature type="binding site" evidence="11">
    <location>
        <position position="551"/>
    </location>
    <ligand>
        <name>Ca(2+)</name>
        <dbReference type="ChEBI" id="CHEBI:29108"/>
    </ligand>
</feature>
<dbReference type="PANTHER" id="PTHR14218">
    <property type="entry name" value="PROTEASE S8 TRIPEPTIDYL PEPTIDASE I CLN2"/>
    <property type="match status" value="1"/>
</dbReference>
<dbReference type="GO" id="GO:0004252">
    <property type="term" value="F:serine-type endopeptidase activity"/>
    <property type="evidence" value="ECO:0007669"/>
    <property type="project" value="UniProtKB-UniRule"/>
</dbReference>
<evidence type="ECO:0000256" key="11">
    <source>
        <dbReference type="PROSITE-ProRule" id="PRU01032"/>
    </source>
</evidence>
<evidence type="ECO:0000256" key="1">
    <source>
        <dbReference type="ARBA" id="ARBA00001910"/>
    </source>
</evidence>
<dbReference type="Proteomes" id="UP000620124">
    <property type="component" value="Unassembled WGS sequence"/>
</dbReference>
<dbReference type="EMBL" id="JACAZI010000030">
    <property type="protein sequence ID" value="KAF7333153.1"/>
    <property type="molecule type" value="Genomic_DNA"/>
</dbReference>
<comment type="subcellular location">
    <subcellularLocation>
        <location evidence="3">Secreted</location>
        <location evidence="3">Extracellular space</location>
    </subcellularLocation>
</comment>
<keyword evidence="9 11" id="KW-0106">Calcium</keyword>
<evidence type="ECO:0000259" key="13">
    <source>
        <dbReference type="PROSITE" id="PS51695"/>
    </source>
</evidence>
<dbReference type="SMART" id="SM00944">
    <property type="entry name" value="Pro-kuma_activ"/>
    <property type="match status" value="1"/>
</dbReference>
<dbReference type="InterPro" id="IPR015366">
    <property type="entry name" value="S53_propep"/>
</dbReference>
<accession>A0A8H6X2E1</accession>
<dbReference type="InterPro" id="IPR000209">
    <property type="entry name" value="Peptidase_S8/S53_dom"/>
</dbReference>
<keyword evidence="10" id="KW-0865">Zymogen</keyword>
<evidence type="ECO:0000256" key="7">
    <source>
        <dbReference type="ARBA" id="ARBA00022801"/>
    </source>
</evidence>
<protein>
    <recommendedName>
        <fullName evidence="4">tripeptidyl-peptidase II</fullName>
        <ecNumber evidence="4">3.4.14.10</ecNumber>
    </recommendedName>
</protein>
<organism evidence="14 15">
    <name type="scientific">Mycena venus</name>
    <dbReference type="NCBI Taxonomy" id="2733690"/>
    <lineage>
        <taxon>Eukaryota</taxon>
        <taxon>Fungi</taxon>
        <taxon>Dikarya</taxon>
        <taxon>Basidiomycota</taxon>
        <taxon>Agaricomycotina</taxon>
        <taxon>Agaricomycetes</taxon>
        <taxon>Agaricomycetidae</taxon>
        <taxon>Agaricales</taxon>
        <taxon>Marasmiineae</taxon>
        <taxon>Mycenaceae</taxon>
        <taxon>Mycena</taxon>
    </lineage>
</organism>
<dbReference type="InterPro" id="IPR030400">
    <property type="entry name" value="Sedolisin_dom"/>
</dbReference>
<evidence type="ECO:0000256" key="10">
    <source>
        <dbReference type="ARBA" id="ARBA00023145"/>
    </source>
</evidence>
<evidence type="ECO:0000313" key="14">
    <source>
        <dbReference type="EMBL" id="KAF7333153.1"/>
    </source>
</evidence>
<proteinExistence type="predicted"/>
<evidence type="ECO:0000256" key="2">
    <source>
        <dbReference type="ARBA" id="ARBA00002451"/>
    </source>
</evidence>
<comment type="function">
    <text evidence="2">Secreted tripeptidyl-peptidase which degrades proteins at acidic pHs and is involved in virulence.</text>
</comment>
<feature type="active site" description="Charge relay system" evidence="11">
    <location>
        <position position="484"/>
    </location>
</feature>
<dbReference type="SUPFAM" id="SSF52743">
    <property type="entry name" value="Subtilisin-like"/>
    <property type="match status" value="1"/>
</dbReference>
<name>A0A8H6X2E1_9AGAR</name>
<dbReference type="CDD" id="cd11377">
    <property type="entry name" value="Pro-peptidase_S53"/>
    <property type="match status" value="1"/>
</dbReference>
<dbReference type="AlphaFoldDB" id="A0A8H6X2E1"/>
<evidence type="ECO:0000256" key="5">
    <source>
        <dbReference type="ARBA" id="ARBA00022670"/>
    </source>
</evidence>
<keyword evidence="15" id="KW-1185">Reference proteome</keyword>
<comment type="caution">
    <text evidence="14">The sequence shown here is derived from an EMBL/GenBank/DDBJ whole genome shotgun (WGS) entry which is preliminary data.</text>
</comment>
<comment type="catalytic activity">
    <reaction evidence="1">
        <text>Release of an N-terminal tripeptide from a polypeptide.</text>
        <dbReference type="EC" id="3.4.14.10"/>
    </reaction>
</comment>
<evidence type="ECO:0000313" key="15">
    <source>
        <dbReference type="Proteomes" id="UP000620124"/>
    </source>
</evidence>
<dbReference type="OrthoDB" id="409122at2759"/>
<keyword evidence="12" id="KW-0732">Signal</keyword>
<dbReference type="InterPro" id="IPR050819">
    <property type="entry name" value="Tripeptidyl-peptidase_I"/>
</dbReference>
<feature type="binding site" evidence="11">
    <location>
        <position position="527"/>
    </location>
    <ligand>
        <name>Ca(2+)</name>
        <dbReference type="ChEBI" id="CHEBI:29108"/>
    </ligand>
</feature>
<keyword evidence="8 11" id="KW-0720">Serine protease</keyword>
<keyword evidence="6 11" id="KW-0479">Metal-binding</keyword>
<evidence type="ECO:0000256" key="3">
    <source>
        <dbReference type="ARBA" id="ARBA00004239"/>
    </source>
</evidence>
<feature type="active site" description="Charge relay system" evidence="11">
    <location>
        <position position="281"/>
    </location>
</feature>
<dbReference type="GO" id="GO:0046872">
    <property type="term" value="F:metal ion binding"/>
    <property type="evidence" value="ECO:0007669"/>
    <property type="project" value="UniProtKB-UniRule"/>
</dbReference>
<feature type="signal peptide" evidence="12">
    <location>
        <begin position="1"/>
        <end position="18"/>
    </location>
</feature>
<evidence type="ECO:0000256" key="12">
    <source>
        <dbReference type="SAM" id="SignalP"/>
    </source>
</evidence>
<evidence type="ECO:0000256" key="9">
    <source>
        <dbReference type="ARBA" id="ARBA00022837"/>
    </source>
</evidence>
<dbReference type="Pfam" id="PF00082">
    <property type="entry name" value="Peptidase_S8"/>
    <property type="match status" value="1"/>
</dbReference>
<dbReference type="InterPro" id="IPR036852">
    <property type="entry name" value="Peptidase_S8/S53_dom_sf"/>
</dbReference>
<dbReference type="GO" id="GO:0008240">
    <property type="term" value="F:tripeptidyl-peptidase activity"/>
    <property type="evidence" value="ECO:0007669"/>
    <property type="project" value="UniProtKB-EC"/>
</dbReference>
<feature type="active site" description="Charge relay system" evidence="11">
    <location>
        <position position="285"/>
    </location>
</feature>
<keyword evidence="5 11" id="KW-0645">Protease</keyword>